<keyword evidence="1" id="KW-0472">Membrane</keyword>
<evidence type="ECO:0000313" key="2">
    <source>
        <dbReference type="EMBL" id="CAI2372534.1"/>
    </source>
</evidence>
<keyword evidence="1" id="KW-1133">Transmembrane helix</keyword>
<keyword evidence="3" id="KW-1185">Reference proteome</keyword>
<sequence length="251" mass="29417">MCCVKELCKEFCGWAKRIENYTYKRRVLLAAQYLVCAVTSVLSFVAALVLGSKPEDEEEKRIPMIPPLAIDLISMTVMLLYTTILHRRFKNGLKILSYQSNVVISAVWIGVLAYSWEDFFTTDERGAKGKQIFLLIYLIHTPRVLITSCIIVFYLVFSPCILRRILKKRRQRIRIMELIRRSRSEDSLDGILPEDPNDDPQNNLLPLIIRVQDRDINILVEPRGEPIWRRRSFWEFLMDHGLFPNIEEELQ</sequence>
<comment type="caution">
    <text evidence="2">The sequence shown here is derived from an EMBL/GenBank/DDBJ whole genome shotgun (WGS) entry which is preliminary data.</text>
</comment>
<keyword evidence="1" id="KW-0812">Transmembrane</keyword>
<dbReference type="AlphaFoldDB" id="A0AAD1XDS9"/>
<organism evidence="2 3">
    <name type="scientific">Euplotes crassus</name>
    <dbReference type="NCBI Taxonomy" id="5936"/>
    <lineage>
        <taxon>Eukaryota</taxon>
        <taxon>Sar</taxon>
        <taxon>Alveolata</taxon>
        <taxon>Ciliophora</taxon>
        <taxon>Intramacronucleata</taxon>
        <taxon>Spirotrichea</taxon>
        <taxon>Hypotrichia</taxon>
        <taxon>Euplotida</taxon>
        <taxon>Euplotidae</taxon>
        <taxon>Moneuplotes</taxon>
    </lineage>
</organism>
<gene>
    <name evidence="2" type="ORF">ECRASSUSDP1_LOCUS13865</name>
</gene>
<evidence type="ECO:0000256" key="1">
    <source>
        <dbReference type="SAM" id="Phobius"/>
    </source>
</evidence>
<evidence type="ECO:0000313" key="3">
    <source>
        <dbReference type="Proteomes" id="UP001295684"/>
    </source>
</evidence>
<protein>
    <submittedName>
        <fullName evidence="2">Uncharacterized protein</fullName>
    </submittedName>
</protein>
<name>A0AAD1XDS9_EUPCR</name>
<reference evidence="2" key="1">
    <citation type="submission" date="2023-07" db="EMBL/GenBank/DDBJ databases">
        <authorList>
            <consortium name="AG Swart"/>
            <person name="Singh M."/>
            <person name="Singh A."/>
            <person name="Seah K."/>
            <person name="Emmerich C."/>
        </authorList>
    </citation>
    <scope>NUCLEOTIDE SEQUENCE</scope>
    <source>
        <strain evidence="2">DP1</strain>
    </source>
</reference>
<accession>A0AAD1XDS9</accession>
<proteinExistence type="predicted"/>
<feature type="transmembrane region" description="Helical" evidence="1">
    <location>
        <begin position="27"/>
        <end position="52"/>
    </location>
</feature>
<dbReference type="EMBL" id="CAMPGE010013824">
    <property type="protein sequence ID" value="CAI2372534.1"/>
    <property type="molecule type" value="Genomic_DNA"/>
</dbReference>
<feature type="transmembrane region" description="Helical" evidence="1">
    <location>
        <begin position="144"/>
        <end position="166"/>
    </location>
</feature>
<feature type="transmembrane region" description="Helical" evidence="1">
    <location>
        <begin position="64"/>
        <end position="84"/>
    </location>
</feature>
<dbReference type="Proteomes" id="UP001295684">
    <property type="component" value="Unassembled WGS sequence"/>
</dbReference>
<feature type="transmembrane region" description="Helical" evidence="1">
    <location>
        <begin position="96"/>
        <end position="116"/>
    </location>
</feature>